<dbReference type="SUPFAM" id="SSF51338">
    <property type="entry name" value="Composite domain of metallo-dependent hydrolases"/>
    <property type="match status" value="1"/>
</dbReference>
<dbReference type="InterPro" id="IPR011059">
    <property type="entry name" value="Metal-dep_hydrolase_composite"/>
</dbReference>
<evidence type="ECO:0000259" key="1">
    <source>
        <dbReference type="Pfam" id="PF07969"/>
    </source>
</evidence>
<dbReference type="InterPro" id="IPR032466">
    <property type="entry name" value="Metal_Hydrolase"/>
</dbReference>
<reference evidence="3" key="1">
    <citation type="journal article" date="2019" name="Int. J. Syst. Evol. Microbiol.">
        <title>The Global Catalogue of Microorganisms (GCM) 10K type strain sequencing project: providing services to taxonomists for standard genome sequencing and annotation.</title>
        <authorList>
            <consortium name="The Broad Institute Genomics Platform"/>
            <consortium name="The Broad Institute Genome Sequencing Center for Infectious Disease"/>
            <person name="Wu L."/>
            <person name="Ma J."/>
        </authorList>
    </citation>
    <scope>NUCLEOTIDE SEQUENCE [LARGE SCALE GENOMIC DNA]</scope>
    <source>
        <strain evidence="3">DT72</strain>
    </source>
</reference>
<dbReference type="CDD" id="cd01300">
    <property type="entry name" value="YtcJ_like"/>
    <property type="match status" value="1"/>
</dbReference>
<protein>
    <submittedName>
        <fullName evidence="2">Amidohydrolase</fullName>
        <ecNumber evidence="2">3.5.-.-</ecNumber>
    </submittedName>
</protein>
<dbReference type="InterPro" id="IPR013108">
    <property type="entry name" value="Amidohydro_3"/>
</dbReference>
<dbReference type="Gene3D" id="3.10.310.70">
    <property type="match status" value="1"/>
</dbReference>
<dbReference type="Gene3D" id="3.20.20.140">
    <property type="entry name" value="Metal-dependent hydrolases"/>
    <property type="match status" value="1"/>
</dbReference>
<dbReference type="RefSeq" id="WP_378488271.1">
    <property type="nucleotide sequence ID" value="NZ_JBHUFB010000022.1"/>
</dbReference>
<dbReference type="EC" id="3.5.-.-" evidence="2"/>
<comment type="caution">
    <text evidence="2">The sequence shown here is derived from an EMBL/GenBank/DDBJ whole genome shotgun (WGS) entry which is preliminary data.</text>
</comment>
<dbReference type="InterPro" id="IPR033932">
    <property type="entry name" value="YtcJ-like"/>
</dbReference>
<keyword evidence="2" id="KW-0378">Hydrolase</keyword>
<dbReference type="EMBL" id="JBHUFB010000022">
    <property type="protein sequence ID" value="MFD1815823.1"/>
    <property type="molecule type" value="Genomic_DNA"/>
</dbReference>
<organism evidence="2 3">
    <name type="scientific">Rhodococcus gannanensis</name>
    <dbReference type="NCBI Taxonomy" id="1960308"/>
    <lineage>
        <taxon>Bacteria</taxon>
        <taxon>Bacillati</taxon>
        <taxon>Actinomycetota</taxon>
        <taxon>Actinomycetes</taxon>
        <taxon>Mycobacteriales</taxon>
        <taxon>Nocardiaceae</taxon>
        <taxon>Rhodococcus</taxon>
    </lineage>
</organism>
<proteinExistence type="predicted"/>
<evidence type="ECO:0000313" key="2">
    <source>
        <dbReference type="EMBL" id="MFD1815823.1"/>
    </source>
</evidence>
<dbReference type="Proteomes" id="UP001597286">
    <property type="component" value="Unassembled WGS sequence"/>
</dbReference>
<accession>A0ABW4PCH1</accession>
<dbReference type="PANTHER" id="PTHR22642">
    <property type="entry name" value="IMIDAZOLONEPROPIONASE"/>
    <property type="match status" value="1"/>
</dbReference>
<feature type="domain" description="Amidohydrolase 3" evidence="1">
    <location>
        <begin position="94"/>
        <end position="570"/>
    </location>
</feature>
<sequence>MNFAPHGPALDSHCGCHTGELLGALAPEVGAGFAASGPADRPGPAGELVVRGRVCTMNPAQPSAEAIAVADGRITAIGSYDEIRGYTGADATLLDVGDRVVYPGFIEPHMHYWSSALTFDWIDCATRGGVGFEEIAARLRQAEPVVGEWVLGQLFDPSLVEGERPLSRDVLDEIQPDRPCAVIDASQHFVYCNSRALELAGITEDTLDPEGGFLGRDENGRLNGALGEIPAMIRIIGALPTTSPERLVENLLRVNAYAASRGYTRTHDAATGVLRGPEEVEIFRRLAPRFDVRVSFAVHDYAMDAVLAAGTAAFEGDDMCRATSWKFVSDGSNQGRSGYQREPYLGRNARGEVNYDRATLAGRLRRAHELGWQVMVHANGDAAIDLALDAFEEALGGTSGLGRRHRIEHCSFAHPEQLDRMARLGISPSFLINHVYFWGQAFEDRIVGPEKARLLDPVGGARRRGMRVSVHSDYTVTDLDPLREIQVQVTRERFGGTPLNPDEAVGVEDAVRAKTVDAAWQTHCDDVAGSIEVGKYADLVVLDADPCEVDPERIAEIEVLRTIVGGRTVYDASSI</sequence>
<dbReference type="SUPFAM" id="SSF51556">
    <property type="entry name" value="Metallo-dependent hydrolases"/>
    <property type="match status" value="1"/>
</dbReference>
<keyword evidence="3" id="KW-1185">Reference proteome</keyword>
<dbReference type="GO" id="GO:0016787">
    <property type="term" value="F:hydrolase activity"/>
    <property type="evidence" value="ECO:0007669"/>
    <property type="project" value="UniProtKB-KW"/>
</dbReference>
<dbReference type="Gene3D" id="2.30.40.10">
    <property type="entry name" value="Urease, subunit C, domain 1"/>
    <property type="match status" value="1"/>
</dbReference>
<name>A0ABW4PCH1_9NOCA</name>
<dbReference type="PANTHER" id="PTHR22642:SF2">
    <property type="entry name" value="PROTEIN LONG AFTER FAR-RED 3"/>
    <property type="match status" value="1"/>
</dbReference>
<gene>
    <name evidence="2" type="ORF">ACFSJG_26705</name>
</gene>
<dbReference type="Pfam" id="PF07969">
    <property type="entry name" value="Amidohydro_3"/>
    <property type="match status" value="1"/>
</dbReference>
<evidence type="ECO:0000313" key="3">
    <source>
        <dbReference type="Proteomes" id="UP001597286"/>
    </source>
</evidence>